<dbReference type="PANTHER" id="PTHR21266">
    <property type="entry name" value="IRON-SULFUR DOMAIN CONTAINING PROTEIN"/>
    <property type="match status" value="1"/>
</dbReference>
<dbReference type="InterPro" id="IPR050584">
    <property type="entry name" value="Cholesterol_7-desaturase"/>
</dbReference>
<evidence type="ECO:0000259" key="6">
    <source>
        <dbReference type="PROSITE" id="PS51296"/>
    </source>
</evidence>
<name>A0A382CWQ0_9ZZZZ</name>
<dbReference type="Gene3D" id="3.90.380.10">
    <property type="entry name" value="Naphthalene 1,2-dioxygenase Alpha Subunit, Chain A, domain 1"/>
    <property type="match status" value="1"/>
</dbReference>
<protein>
    <recommendedName>
        <fullName evidence="6">Rieske domain-containing protein</fullName>
    </recommendedName>
</protein>
<keyword evidence="5" id="KW-0411">Iron-sulfur</keyword>
<dbReference type="GO" id="GO:0051537">
    <property type="term" value="F:2 iron, 2 sulfur cluster binding"/>
    <property type="evidence" value="ECO:0007669"/>
    <property type="project" value="UniProtKB-KW"/>
</dbReference>
<keyword evidence="4" id="KW-0408">Iron</keyword>
<dbReference type="EMBL" id="UINC01036503">
    <property type="protein sequence ID" value="SVB30568.1"/>
    <property type="molecule type" value="Genomic_DNA"/>
</dbReference>
<dbReference type="InterPro" id="IPR036922">
    <property type="entry name" value="Rieske_2Fe-2S_sf"/>
</dbReference>
<evidence type="ECO:0000313" key="7">
    <source>
        <dbReference type="EMBL" id="SVB30568.1"/>
    </source>
</evidence>
<evidence type="ECO:0000256" key="2">
    <source>
        <dbReference type="ARBA" id="ARBA00022723"/>
    </source>
</evidence>
<dbReference type="SUPFAM" id="SSF55961">
    <property type="entry name" value="Bet v1-like"/>
    <property type="match status" value="1"/>
</dbReference>
<dbReference type="GO" id="GO:0046872">
    <property type="term" value="F:metal ion binding"/>
    <property type="evidence" value="ECO:0007669"/>
    <property type="project" value="UniProtKB-KW"/>
</dbReference>
<dbReference type="Gene3D" id="2.102.10.10">
    <property type="entry name" value="Rieske [2Fe-2S] iron-sulphur domain"/>
    <property type="match status" value="1"/>
</dbReference>
<sequence>VLIKNHWYAIELGNKVGDEPVQVRVHGHDLVLWRSKDGTVNAQSDLCVHRGGSLGSGQVVGDCVQCPYHGWRYDSDGVCVKIPANKAGLPIPKKARVDSYPCVERYGFVWAFLGDQPPDDRPPLAELAGLDHSTEAKAEGYRAVFGEFTWQASYDRVLENAVDIAHTPFVHSGTFGNADEPEIQDFDLDEVREGGVLRQVSATVLLNPPAPSGIWRVLRKTAERPLVKTTTGFYPPNVSMLIVRLPLGEIRIFAAAVPID</sequence>
<evidence type="ECO:0000256" key="5">
    <source>
        <dbReference type="ARBA" id="ARBA00023014"/>
    </source>
</evidence>
<dbReference type="SUPFAM" id="SSF50022">
    <property type="entry name" value="ISP domain"/>
    <property type="match status" value="1"/>
</dbReference>
<keyword evidence="3" id="KW-0560">Oxidoreductase</keyword>
<dbReference type="Pfam" id="PF19112">
    <property type="entry name" value="VanA_C"/>
    <property type="match status" value="1"/>
</dbReference>
<keyword evidence="1" id="KW-0001">2Fe-2S</keyword>
<feature type="domain" description="Rieske" evidence="6">
    <location>
        <begin position="7"/>
        <end position="111"/>
    </location>
</feature>
<reference evidence="7" key="1">
    <citation type="submission" date="2018-05" db="EMBL/GenBank/DDBJ databases">
        <authorList>
            <person name="Lanie J.A."/>
            <person name="Ng W.-L."/>
            <person name="Kazmierczak K.M."/>
            <person name="Andrzejewski T.M."/>
            <person name="Davidsen T.M."/>
            <person name="Wayne K.J."/>
            <person name="Tettelin H."/>
            <person name="Glass J.I."/>
            <person name="Rusch D."/>
            <person name="Podicherti R."/>
            <person name="Tsui H.-C.T."/>
            <person name="Winkler M.E."/>
        </authorList>
    </citation>
    <scope>NUCLEOTIDE SEQUENCE</scope>
</reference>
<dbReference type="PANTHER" id="PTHR21266:SF59">
    <property type="entry name" value="BLR4922 PROTEIN"/>
    <property type="match status" value="1"/>
</dbReference>
<dbReference type="AlphaFoldDB" id="A0A382CWQ0"/>
<feature type="non-terminal residue" evidence="7">
    <location>
        <position position="1"/>
    </location>
</feature>
<gene>
    <name evidence="7" type="ORF">METZ01_LOCUS183422</name>
</gene>
<keyword evidence="2" id="KW-0479">Metal-binding</keyword>
<proteinExistence type="predicted"/>
<evidence type="ECO:0000256" key="3">
    <source>
        <dbReference type="ARBA" id="ARBA00023002"/>
    </source>
</evidence>
<accession>A0A382CWQ0</accession>
<dbReference type="InterPro" id="IPR044043">
    <property type="entry name" value="VanA_C_cat"/>
</dbReference>
<dbReference type="InterPro" id="IPR017941">
    <property type="entry name" value="Rieske_2Fe-2S"/>
</dbReference>
<organism evidence="7">
    <name type="scientific">marine metagenome</name>
    <dbReference type="NCBI Taxonomy" id="408172"/>
    <lineage>
        <taxon>unclassified sequences</taxon>
        <taxon>metagenomes</taxon>
        <taxon>ecological metagenomes</taxon>
    </lineage>
</organism>
<evidence type="ECO:0000256" key="1">
    <source>
        <dbReference type="ARBA" id="ARBA00022714"/>
    </source>
</evidence>
<evidence type="ECO:0000256" key="4">
    <source>
        <dbReference type="ARBA" id="ARBA00023004"/>
    </source>
</evidence>
<dbReference type="Pfam" id="PF00355">
    <property type="entry name" value="Rieske"/>
    <property type="match status" value="1"/>
</dbReference>
<dbReference type="PROSITE" id="PS51296">
    <property type="entry name" value="RIESKE"/>
    <property type="match status" value="1"/>
</dbReference>
<feature type="non-terminal residue" evidence="7">
    <location>
        <position position="260"/>
    </location>
</feature>
<dbReference type="GO" id="GO:0016491">
    <property type="term" value="F:oxidoreductase activity"/>
    <property type="evidence" value="ECO:0007669"/>
    <property type="project" value="UniProtKB-KW"/>
</dbReference>